<evidence type="ECO:0000313" key="4">
    <source>
        <dbReference type="Proteomes" id="UP001149090"/>
    </source>
</evidence>
<dbReference type="GO" id="GO:0005829">
    <property type="term" value="C:cytosol"/>
    <property type="evidence" value="ECO:0007669"/>
    <property type="project" value="TreeGrafter"/>
</dbReference>
<comment type="caution">
    <text evidence="3">The sequence shown here is derived from an EMBL/GenBank/DDBJ whole genome shotgun (WGS) entry which is preliminary data.</text>
</comment>
<dbReference type="PANTHER" id="PTHR10997">
    <property type="entry name" value="IMPORTIN-7, 8, 11"/>
    <property type="match status" value="1"/>
</dbReference>
<dbReference type="InterPro" id="IPR013713">
    <property type="entry name" value="XPO2_central"/>
</dbReference>
<organism evidence="3 4">
    <name type="scientific">Anaeramoeba ignava</name>
    <name type="common">Anaerobic marine amoeba</name>
    <dbReference type="NCBI Taxonomy" id="1746090"/>
    <lineage>
        <taxon>Eukaryota</taxon>
        <taxon>Metamonada</taxon>
        <taxon>Anaeramoebidae</taxon>
        <taxon>Anaeramoeba</taxon>
    </lineage>
</organism>
<dbReference type="InterPro" id="IPR005043">
    <property type="entry name" value="XPO2_C"/>
</dbReference>
<dbReference type="OMA" id="AENEFLM"/>
<dbReference type="Proteomes" id="UP001149090">
    <property type="component" value="Unassembled WGS sequence"/>
</dbReference>
<feature type="domain" description="Exportin-2 C-terminal" evidence="1">
    <location>
        <begin position="484"/>
        <end position="922"/>
    </location>
</feature>
<dbReference type="Pfam" id="PF03378">
    <property type="entry name" value="CAS_CSE1"/>
    <property type="match status" value="1"/>
</dbReference>
<dbReference type="PANTHER" id="PTHR10997:SF8">
    <property type="entry name" value="EXPORTIN-2"/>
    <property type="match status" value="1"/>
</dbReference>
<accession>A0A9Q0LE52</accession>
<dbReference type="GO" id="GO:0006606">
    <property type="term" value="P:protein import into nucleus"/>
    <property type="evidence" value="ECO:0007669"/>
    <property type="project" value="TreeGrafter"/>
</dbReference>
<evidence type="ECO:0000259" key="1">
    <source>
        <dbReference type="Pfam" id="PF03378"/>
    </source>
</evidence>
<dbReference type="InterPro" id="IPR011989">
    <property type="entry name" value="ARM-like"/>
</dbReference>
<proteinExistence type="predicted"/>
<reference evidence="3" key="1">
    <citation type="submission" date="2022-10" db="EMBL/GenBank/DDBJ databases">
        <title>Novel sulphate-reducing endosymbionts in the free-living metamonad Anaeramoeba.</title>
        <authorList>
            <person name="Jerlstrom-Hultqvist J."/>
            <person name="Cepicka I."/>
            <person name="Gallot-Lavallee L."/>
            <person name="Salas-Leiva D."/>
            <person name="Curtis B.A."/>
            <person name="Zahonova K."/>
            <person name="Pipaliya S."/>
            <person name="Dacks J."/>
            <person name="Roger A.J."/>
        </authorList>
    </citation>
    <scope>NUCLEOTIDE SEQUENCE</scope>
    <source>
        <strain evidence="3">BMAN</strain>
    </source>
</reference>
<evidence type="ECO:0000313" key="3">
    <source>
        <dbReference type="EMBL" id="KAJ5070245.1"/>
    </source>
</evidence>
<protein>
    <submittedName>
        <fullName evidence="3">Exportin-2</fullName>
    </submittedName>
</protein>
<dbReference type="AlphaFoldDB" id="A0A9Q0LE52"/>
<evidence type="ECO:0000259" key="2">
    <source>
        <dbReference type="Pfam" id="PF08506"/>
    </source>
</evidence>
<dbReference type="Gene3D" id="1.25.10.10">
    <property type="entry name" value="Leucine-rich Repeat Variant"/>
    <property type="match status" value="1"/>
</dbReference>
<dbReference type="EMBL" id="JAPDFW010000097">
    <property type="protein sequence ID" value="KAJ5070245.1"/>
    <property type="molecule type" value="Genomic_DNA"/>
</dbReference>
<dbReference type="Pfam" id="PF08506">
    <property type="entry name" value="Cse1"/>
    <property type="match status" value="1"/>
</dbReference>
<dbReference type="InterPro" id="IPR016024">
    <property type="entry name" value="ARM-type_fold"/>
</dbReference>
<dbReference type="OrthoDB" id="3268246at2759"/>
<name>A0A9Q0LE52_ANAIG</name>
<keyword evidence="4" id="KW-1185">Reference proteome</keyword>
<dbReference type="GO" id="GO:0031267">
    <property type="term" value="F:small GTPase binding"/>
    <property type="evidence" value="ECO:0007669"/>
    <property type="project" value="InterPro"/>
</dbReference>
<gene>
    <name evidence="3" type="ORF">M0811_11093</name>
</gene>
<dbReference type="SUPFAM" id="SSF48371">
    <property type="entry name" value="ARM repeat"/>
    <property type="match status" value="1"/>
</dbReference>
<dbReference type="GO" id="GO:0006611">
    <property type="term" value="P:protein export from nucleus"/>
    <property type="evidence" value="ECO:0007669"/>
    <property type="project" value="TreeGrafter"/>
</dbReference>
<sequence length="936" mass="109129">MNFDEETINNLTTLFQNTLSTNKEIRKQDRWDEDNEEIGLTSEEKEKVKENIVTLILTTPKLIQRQLSDSLSVIAFFDFPDRWKNLVPELLQKLATKDFSTINGILSILIPIIKHFRYEEPSDELFLEIKYVLENLQQPLLDLAQEISNHFDTTDNNDIGYVNMMLSSLIKISKIFYSLCVQVLPEFFEDNMKPWMEIFHKFLNYENSSIISQTDDPTNIEKLQTNIIQNINLYVTKYTTEFDEFIKNFLTDTWTLLLKTTQDMRYDRLVSTGITFLTSVAKGLQKNLFEDNEVLKNICEKIVIPNMYFRDTEEELFEFHPVEYIRRDIEGSNEDTRRRSACELVKALRSNPNIETLVTEIFSEYVQIMFNEYAENAEQNWKSKDAAISLVISLATIASTQSSGVTKINELININDFYRSHILSELNTEDINQFPVLQADSLKFVLSFRNQLPKEELIGIFNYLIRLLTSQIYVLNTYSSIVIEKLLISRDLQTRLSRFTHDDIKPFIESLLENLFSILTFPDEKVNDYVMKAILRVIVVAKSYILPYAEVALKQLCSILLDICKNPTNPMFNHYLFESIAALIRNCKSENQDLQSFDEVLFPAFDEVLQQEGTDLSPYVFQIISQMLELSGQNISNSFFSVFLTILSSPLWESRGNVPALSRFIQSFLSKASQVILEKQQLEAVLGIFQKLIASRANEVEAFNILNSIIKNIDLSHILPFLERIIRIILLRLEKNKTEKFKRLLAIFTFLFISRNDVLTFVKQVEMLQEGLFQRLLDAYILPVVSKIYNHKEQRISIIGLTKLLTESKLILEKNFSPFWTRILLSILELINNYEKTTEKQADKMSKLNDDKQVEELDFNTKVEFSTRFSLLIFSTTKIHDNFVLPNPKEFFINQLKIFVNQNSSVNFHNFIQQSEPDLYQQIIEFLDSLGFAFDK</sequence>
<dbReference type="GO" id="GO:0005049">
    <property type="term" value="F:nuclear export signal receptor activity"/>
    <property type="evidence" value="ECO:0007669"/>
    <property type="project" value="TreeGrafter"/>
</dbReference>
<feature type="domain" description="Exportin-2 central" evidence="2">
    <location>
        <begin position="112"/>
        <end position="483"/>
    </location>
</feature>
<dbReference type="GO" id="GO:0005635">
    <property type="term" value="C:nuclear envelope"/>
    <property type="evidence" value="ECO:0007669"/>
    <property type="project" value="TreeGrafter"/>
</dbReference>